<reference evidence="3" key="1">
    <citation type="journal article" date="2008" name="Nat. Genet.">
        <title>The Pristionchus pacificus genome provides a unique perspective on nematode lifestyle and parasitism.</title>
        <authorList>
            <person name="Dieterich C."/>
            <person name="Clifton S.W."/>
            <person name="Schuster L.N."/>
            <person name="Chinwalla A."/>
            <person name="Delehaunty K."/>
            <person name="Dinkelacker I."/>
            <person name="Fulton L."/>
            <person name="Fulton R."/>
            <person name="Godfrey J."/>
            <person name="Minx P."/>
            <person name="Mitreva M."/>
            <person name="Roeseler W."/>
            <person name="Tian H."/>
            <person name="Witte H."/>
            <person name="Yang S.P."/>
            <person name="Wilson R.K."/>
            <person name="Sommer R.J."/>
        </authorList>
    </citation>
    <scope>NUCLEOTIDE SEQUENCE [LARGE SCALE GENOMIC DNA]</scope>
    <source>
        <strain evidence="3">PS312</strain>
    </source>
</reference>
<accession>A0A8R1YGG6</accession>
<accession>A0A2A6B5U3</accession>
<feature type="region of interest" description="Disordered" evidence="1">
    <location>
        <begin position="1"/>
        <end position="83"/>
    </location>
</feature>
<reference evidence="2" key="2">
    <citation type="submission" date="2022-06" db="UniProtKB">
        <authorList>
            <consortium name="EnsemblMetazoa"/>
        </authorList>
    </citation>
    <scope>IDENTIFICATION</scope>
    <source>
        <strain evidence="2">PS312</strain>
    </source>
</reference>
<organism evidence="2 3">
    <name type="scientific">Pristionchus pacificus</name>
    <name type="common">Parasitic nematode worm</name>
    <dbReference type="NCBI Taxonomy" id="54126"/>
    <lineage>
        <taxon>Eukaryota</taxon>
        <taxon>Metazoa</taxon>
        <taxon>Ecdysozoa</taxon>
        <taxon>Nematoda</taxon>
        <taxon>Chromadorea</taxon>
        <taxon>Rhabditida</taxon>
        <taxon>Rhabditina</taxon>
        <taxon>Diplogasteromorpha</taxon>
        <taxon>Diplogasteroidea</taxon>
        <taxon>Neodiplogasteridae</taxon>
        <taxon>Pristionchus</taxon>
    </lineage>
</organism>
<protein>
    <submittedName>
        <fullName evidence="2">Uncharacterized protein</fullName>
    </submittedName>
</protein>
<sequence>MPATRFSTPLAVLDLAPPTSPSTGTTSSGSSSSPSSRPASSAASALGQTTPAMRRSTETIDSRRSSSSSSAMASPRGSLTYSPTAAPSRFAVSGIVQGATKLETGLVGVHALLEKTRAAHINAVHVQTSDPVLADIVGNMSEHLRTEFATFAWPRLLTDRVQWILRKISVETIMVDVTIEYVPEKEGLFRRFSHQIKSVFNFIRSFR</sequence>
<dbReference type="EnsemblMetazoa" id="PPA20968.1">
    <property type="protein sequence ID" value="PPA20968.1"/>
    <property type="gene ID" value="WBGene00110522"/>
</dbReference>
<name>A0A2A6B5U3_PRIPA</name>
<proteinExistence type="predicted"/>
<feature type="compositionally biased region" description="Low complexity" evidence="1">
    <location>
        <begin position="21"/>
        <end position="45"/>
    </location>
</feature>
<evidence type="ECO:0000313" key="3">
    <source>
        <dbReference type="Proteomes" id="UP000005239"/>
    </source>
</evidence>
<evidence type="ECO:0000256" key="1">
    <source>
        <dbReference type="SAM" id="MobiDB-lite"/>
    </source>
</evidence>
<gene>
    <name evidence="2" type="primary">WBGene00110522</name>
</gene>
<keyword evidence="3" id="KW-1185">Reference proteome</keyword>
<evidence type="ECO:0000313" key="2">
    <source>
        <dbReference type="EnsemblMetazoa" id="PPA20968.1"/>
    </source>
</evidence>
<dbReference type="Proteomes" id="UP000005239">
    <property type="component" value="Unassembled WGS sequence"/>
</dbReference>
<dbReference type="AlphaFoldDB" id="A0A2A6B5U3"/>
<feature type="compositionally biased region" description="Basic and acidic residues" evidence="1">
    <location>
        <begin position="55"/>
        <end position="64"/>
    </location>
</feature>
<feature type="compositionally biased region" description="Low complexity" evidence="1">
    <location>
        <begin position="65"/>
        <end position="78"/>
    </location>
</feature>